<dbReference type="SUPFAM" id="SSF47598">
    <property type="entry name" value="Ribbon-helix-helix"/>
    <property type="match status" value="1"/>
</dbReference>
<evidence type="ECO:0008006" key="2">
    <source>
        <dbReference type="Google" id="ProtNLM"/>
    </source>
</evidence>
<dbReference type="InterPro" id="IPR010985">
    <property type="entry name" value="Ribbon_hlx_hlx"/>
</dbReference>
<protein>
    <recommendedName>
        <fullName evidence="2">Antitoxin</fullName>
    </recommendedName>
</protein>
<dbReference type="EMBL" id="LAZR01044288">
    <property type="protein sequence ID" value="KKL05030.1"/>
    <property type="molecule type" value="Genomic_DNA"/>
</dbReference>
<name>A0A0F9A6D2_9ZZZZ</name>
<accession>A0A0F9A6D2</accession>
<comment type="caution">
    <text evidence="1">The sequence shown here is derived from an EMBL/GenBank/DDBJ whole genome shotgun (WGS) entry which is preliminary data.</text>
</comment>
<proteinExistence type="predicted"/>
<organism evidence="1">
    <name type="scientific">marine sediment metagenome</name>
    <dbReference type="NCBI Taxonomy" id="412755"/>
    <lineage>
        <taxon>unclassified sequences</taxon>
        <taxon>metagenomes</taxon>
        <taxon>ecological metagenomes</taxon>
    </lineage>
</organism>
<dbReference type="InterPro" id="IPR038296">
    <property type="entry name" value="ParD_sf"/>
</dbReference>
<reference evidence="1" key="1">
    <citation type="journal article" date="2015" name="Nature">
        <title>Complex archaea that bridge the gap between prokaryotes and eukaryotes.</title>
        <authorList>
            <person name="Spang A."/>
            <person name="Saw J.H."/>
            <person name="Jorgensen S.L."/>
            <person name="Zaremba-Niedzwiedzka K."/>
            <person name="Martijn J."/>
            <person name="Lind A.E."/>
            <person name="van Eijk R."/>
            <person name="Schleper C."/>
            <person name="Guy L."/>
            <person name="Ettema T.J."/>
        </authorList>
    </citation>
    <scope>NUCLEOTIDE SEQUENCE</scope>
</reference>
<dbReference type="GO" id="GO:0006355">
    <property type="term" value="P:regulation of DNA-templated transcription"/>
    <property type="evidence" value="ECO:0007669"/>
    <property type="project" value="InterPro"/>
</dbReference>
<dbReference type="AlphaFoldDB" id="A0A0F9A6D2"/>
<evidence type="ECO:0000313" key="1">
    <source>
        <dbReference type="EMBL" id="KKL05030.1"/>
    </source>
</evidence>
<dbReference type="Gene3D" id="6.10.180.10">
    <property type="entry name" value="Antitoxin ParD"/>
    <property type="match status" value="1"/>
</dbReference>
<sequence length="82" mass="9283">MSNTTRLSVEIPSNEHKKLKILADANGLTLRDFILIILDPILHPKKKPNKTTIKAIEDTEKGIGLKTYKNIDQMWEALGLDE</sequence>
<gene>
    <name evidence="1" type="ORF">LCGC14_2610110</name>
</gene>